<proteinExistence type="predicted"/>
<evidence type="ECO:0000313" key="3">
    <source>
        <dbReference type="EMBL" id="ETO23671.1"/>
    </source>
</evidence>
<keyword evidence="4" id="KW-1185">Reference proteome</keyword>
<feature type="transmembrane region" description="Helical" evidence="1">
    <location>
        <begin position="238"/>
        <end position="259"/>
    </location>
</feature>
<evidence type="ECO:0000313" key="4">
    <source>
        <dbReference type="Proteomes" id="UP000023152"/>
    </source>
</evidence>
<sequence>MDINVTNLVISVLCCAFTSVVCIPLVVYYTYHYYNLRHLQPFRRRQPLLLVSVSVAGILFALNMQAYLMLYGLNWDKTHQRLIEIIGIQLVYSLVPKTPVIIMDGSIRIFPDIHQCHFVHMYTYTYTYMYMYVYIYIYITWNAFLYNIVCYRKNKNKNRGESFLLQGDVGAAFVGVPTGFYLCIGMTFACMIPKYKDYFEVHEELTMILKLASVNVVTYLLTYAIFDSWVGPFTRVLLFSLSYFVTFFFTMIKSTWWVMRKYYSSIENHLRANNTHIAGLIQKGSNYLWSIYSRVTYACTLYVYVSIFFFFFFFFNDIAKYSLLFTLEVLPNNKTEFSSENLLCFLELSQFRQMVKSKYERDKVEVTDPLSNRFVLSDQLPQSSIVHNDHWDNEQKAVALIEKYIAVGAQYEVNISYDMRMNFLTLLRGRTLQINPFTLMSSSELIFLFDPVLKDIFQLMRDSYSRFLLTNAYSKYAEYTKQLNP</sequence>
<name>X6NCD1_RETFI</name>
<dbReference type="AlphaFoldDB" id="X6NCD1"/>
<feature type="transmembrane region" description="Helical" evidence="1">
    <location>
        <begin position="207"/>
        <end position="226"/>
    </location>
</feature>
<evidence type="ECO:0000256" key="1">
    <source>
        <dbReference type="SAM" id="Phobius"/>
    </source>
</evidence>
<comment type="caution">
    <text evidence="3">The sequence shown here is derived from an EMBL/GenBank/DDBJ whole genome shotgun (WGS) entry which is preliminary data.</text>
</comment>
<accession>X6NCD1</accession>
<dbReference type="PANTHER" id="PTHR10845:SF192">
    <property type="entry name" value="DOUBLE HIT, ISOFORM B"/>
    <property type="match status" value="1"/>
</dbReference>
<dbReference type="SMART" id="SM00315">
    <property type="entry name" value="RGS"/>
    <property type="match status" value="1"/>
</dbReference>
<dbReference type="Gene3D" id="1.10.167.10">
    <property type="entry name" value="Regulator of G-protein Signalling 4, domain 2"/>
    <property type="match status" value="1"/>
</dbReference>
<keyword evidence="1" id="KW-0812">Transmembrane</keyword>
<dbReference type="InterPro" id="IPR044926">
    <property type="entry name" value="RGS_subdomain_2"/>
</dbReference>
<dbReference type="EMBL" id="ASPP01009773">
    <property type="protein sequence ID" value="ETO23671.1"/>
    <property type="molecule type" value="Genomic_DNA"/>
</dbReference>
<protein>
    <recommendedName>
        <fullName evidence="2">RGS domain-containing protein</fullName>
    </recommendedName>
</protein>
<dbReference type="SUPFAM" id="SSF48097">
    <property type="entry name" value="Regulator of G-protein signaling, RGS"/>
    <property type="match status" value="1"/>
</dbReference>
<evidence type="ECO:0000259" key="2">
    <source>
        <dbReference type="SMART" id="SM00315"/>
    </source>
</evidence>
<feature type="transmembrane region" description="Helical" evidence="1">
    <location>
        <begin position="129"/>
        <end position="149"/>
    </location>
</feature>
<feature type="transmembrane region" description="Helical" evidence="1">
    <location>
        <begin position="48"/>
        <end position="68"/>
    </location>
</feature>
<gene>
    <name evidence="3" type="ORF">RFI_13508</name>
</gene>
<keyword evidence="1" id="KW-1133">Transmembrane helix</keyword>
<dbReference type="Pfam" id="PF00615">
    <property type="entry name" value="RGS"/>
    <property type="match status" value="1"/>
</dbReference>
<feature type="domain" description="RGS" evidence="2">
    <location>
        <begin position="326"/>
        <end position="477"/>
    </location>
</feature>
<reference evidence="3 4" key="1">
    <citation type="journal article" date="2013" name="Curr. Biol.">
        <title>The Genome of the Foraminiferan Reticulomyxa filosa.</title>
        <authorList>
            <person name="Glockner G."/>
            <person name="Hulsmann N."/>
            <person name="Schleicher M."/>
            <person name="Noegel A.A."/>
            <person name="Eichinger L."/>
            <person name="Gallinger C."/>
            <person name="Pawlowski J."/>
            <person name="Sierra R."/>
            <person name="Euteneuer U."/>
            <person name="Pillet L."/>
            <person name="Moustafa A."/>
            <person name="Platzer M."/>
            <person name="Groth M."/>
            <person name="Szafranski K."/>
            <person name="Schliwa M."/>
        </authorList>
    </citation>
    <scope>NUCLEOTIDE SEQUENCE [LARGE SCALE GENOMIC DNA]</scope>
</reference>
<dbReference type="InterPro" id="IPR016137">
    <property type="entry name" value="RGS"/>
</dbReference>
<feature type="transmembrane region" description="Helical" evidence="1">
    <location>
        <begin position="169"/>
        <end position="195"/>
    </location>
</feature>
<dbReference type="Proteomes" id="UP000023152">
    <property type="component" value="Unassembled WGS sequence"/>
</dbReference>
<dbReference type="InterPro" id="IPR036305">
    <property type="entry name" value="RGS_sf"/>
</dbReference>
<feature type="transmembrane region" description="Helical" evidence="1">
    <location>
        <begin position="295"/>
        <end position="315"/>
    </location>
</feature>
<dbReference type="PANTHER" id="PTHR10845">
    <property type="entry name" value="REGULATOR OF G PROTEIN SIGNALING"/>
    <property type="match status" value="1"/>
</dbReference>
<organism evidence="3 4">
    <name type="scientific">Reticulomyxa filosa</name>
    <dbReference type="NCBI Taxonomy" id="46433"/>
    <lineage>
        <taxon>Eukaryota</taxon>
        <taxon>Sar</taxon>
        <taxon>Rhizaria</taxon>
        <taxon>Retaria</taxon>
        <taxon>Foraminifera</taxon>
        <taxon>Monothalamids</taxon>
        <taxon>Reticulomyxidae</taxon>
        <taxon>Reticulomyxa</taxon>
    </lineage>
</organism>
<feature type="transmembrane region" description="Helical" evidence="1">
    <location>
        <begin position="6"/>
        <end position="27"/>
    </location>
</feature>
<keyword evidence="1" id="KW-0472">Membrane</keyword>